<proteinExistence type="predicted"/>
<name>A0A4Y2EVJ5_ARAVE</name>
<protein>
    <submittedName>
        <fullName evidence="1">Uncharacterized protein</fullName>
    </submittedName>
</protein>
<accession>A0A4Y2EVJ5</accession>
<dbReference type="EMBL" id="BGPR01000694">
    <property type="protein sequence ID" value="GBM31935.1"/>
    <property type="molecule type" value="Genomic_DNA"/>
</dbReference>
<dbReference type="AlphaFoldDB" id="A0A4Y2EVJ5"/>
<sequence>MSAPILLDLEFFRDAFPQIQLPDSWVIPTSKSDDVIWNIVAAYLNSFHLSDENELTVRVKCLAGDLEVQENFKLSIEMCNPFLNRDACFSDKDISNLVARFKERVEYYINNDEKLFKTPAKNFGYLEASSNLLSCNIVLISFPFQGKFLVNVFPVQTPPNPRRCYPNHISVFNALKSTSSNGSRQDQFSFCIPKDIGLEKKKQALMKILKFTKMIDNEGKIIQKVSGLPDITENFLMSLLKNNFVQVIRLVYQSPYVLSKLSDAGFETDPRTKDSAGKSAFFHALKTGESHLVSLLYDHAANACLQTDVSVIAENLLCLKEFLKLLGKDLESAEISEKSRCLFRDLCRFNEFQIEICESIDKISIKYYDQTGKEYEASQRKETMLKILKTYETYFGYINVGLEPSLDANDKIKRIFKEFCKHRDYFDKLDFTSAVMLFDHLFLLKERLKLPNNEYLDVESNFFLFVFFRKFFEQYEKQERFYSVSRWITFQKRLSLQSRLCSFKEILENTELSENNIIDKLSKADVRTLTNLPQIYGQFLIFRLQYYLNAATELTVKDLKSILVIERCLQVLGESFTETDFNSVQRIITLALPSNFITNLKQTHNRLAHIKSHELHYRKNLEENIELFKEIRKDLIKLKKLLLPIYSIHKYEMDQFLLLHSVKSACKSLRLEREENRGDKNKLQSISPSSAMEENEYLIPTYGCLMKWKYFLKSEINHLNRNGTILDKITSRGYKCLVENLMLAIIKVLETLKVPVPEKAIEELDSHFWCLESILTYLTKDQKLAEYRRTLVLMLKGRKSLFKELRENAYHFQNINKPTDSVTDRSLDELANTYHQNLQTSNTIDSS</sequence>
<evidence type="ECO:0000313" key="1">
    <source>
        <dbReference type="EMBL" id="GBM31935.1"/>
    </source>
</evidence>
<comment type="caution">
    <text evidence="1">The sequence shown here is derived from an EMBL/GenBank/DDBJ whole genome shotgun (WGS) entry which is preliminary data.</text>
</comment>
<reference evidence="1 2" key="1">
    <citation type="journal article" date="2019" name="Sci. Rep.">
        <title>Orb-weaving spider Araneus ventricosus genome elucidates the spidroin gene catalogue.</title>
        <authorList>
            <person name="Kono N."/>
            <person name="Nakamura H."/>
            <person name="Ohtoshi R."/>
            <person name="Moran D.A.P."/>
            <person name="Shinohara A."/>
            <person name="Yoshida Y."/>
            <person name="Fujiwara M."/>
            <person name="Mori M."/>
            <person name="Tomita M."/>
            <person name="Arakawa K."/>
        </authorList>
    </citation>
    <scope>NUCLEOTIDE SEQUENCE [LARGE SCALE GENOMIC DNA]</scope>
</reference>
<keyword evidence="2" id="KW-1185">Reference proteome</keyword>
<dbReference type="Proteomes" id="UP000499080">
    <property type="component" value="Unassembled WGS sequence"/>
</dbReference>
<evidence type="ECO:0000313" key="2">
    <source>
        <dbReference type="Proteomes" id="UP000499080"/>
    </source>
</evidence>
<dbReference type="OrthoDB" id="194358at2759"/>
<gene>
    <name evidence="1" type="ORF">AVEN_74237_1</name>
</gene>
<organism evidence="1 2">
    <name type="scientific">Araneus ventricosus</name>
    <name type="common">Orbweaver spider</name>
    <name type="synonym">Epeira ventricosa</name>
    <dbReference type="NCBI Taxonomy" id="182803"/>
    <lineage>
        <taxon>Eukaryota</taxon>
        <taxon>Metazoa</taxon>
        <taxon>Ecdysozoa</taxon>
        <taxon>Arthropoda</taxon>
        <taxon>Chelicerata</taxon>
        <taxon>Arachnida</taxon>
        <taxon>Araneae</taxon>
        <taxon>Araneomorphae</taxon>
        <taxon>Entelegynae</taxon>
        <taxon>Araneoidea</taxon>
        <taxon>Araneidae</taxon>
        <taxon>Araneus</taxon>
    </lineage>
</organism>